<name>A0A011WUX3_RUMAL</name>
<comment type="caution">
    <text evidence="4">The sequence shown here is derived from an EMBL/GenBank/DDBJ whole genome shotgun (WGS) entry which is preliminary data.</text>
</comment>
<dbReference type="Pfam" id="PF00005">
    <property type="entry name" value="ABC_tran"/>
    <property type="match status" value="1"/>
</dbReference>
<dbReference type="InterPro" id="IPR003593">
    <property type="entry name" value="AAA+_ATPase"/>
</dbReference>
<dbReference type="PANTHER" id="PTHR43158">
    <property type="entry name" value="SKFA PEPTIDE EXPORT ATP-BINDING PROTEIN SKFE"/>
    <property type="match status" value="1"/>
</dbReference>
<dbReference type="GO" id="GO:0005524">
    <property type="term" value="F:ATP binding"/>
    <property type="evidence" value="ECO:0007669"/>
    <property type="project" value="UniProtKB-KW"/>
</dbReference>
<dbReference type="SUPFAM" id="SSF52540">
    <property type="entry name" value="P-loop containing nucleoside triphosphate hydrolases"/>
    <property type="match status" value="1"/>
</dbReference>
<sequence>MSRIEIKTLTKRYNKKTALDGVSLSIEKGMLYGLLGRNSSGKSTLVNLVGGRNFPDSGEITLDGETVTENDKLLRHIYCMSAEDLLPKHMKVKDTIKAQKYFYKDTDEDYALKLCDIFGIDTKKRLSQLSTGQRTLAKVILALSSGADFIFLDEPVLGVDANCREKLYKQIIERFEKTETAFVISTHIIDECAGLFEHCFVLEDGRLIADDDCEDLQAKAYLIEGKTTDVTSYLKDKEYLTKTIIGTLCCACVTGESKNVPEGLEVSRPSLQQLLIAMTGGVQNA</sequence>
<feature type="domain" description="ABC transporter" evidence="3">
    <location>
        <begin position="4"/>
        <end position="229"/>
    </location>
</feature>
<dbReference type="PANTHER" id="PTHR43158:SF5">
    <property type="entry name" value="ABC TRANSPORTER, ATP-BINDING PROTEIN"/>
    <property type="match status" value="1"/>
</dbReference>
<dbReference type="Proteomes" id="UP000021369">
    <property type="component" value="Unassembled WGS sequence"/>
</dbReference>
<dbReference type="PATRIC" id="fig|1341156.4.peg.475"/>
<protein>
    <submittedName>
        <fullName evidence="4">Multidrug ABC transporter ATP-binding protein</fullName>
    </submittedName>
</protein>
<dbReference type="InterPro" id="IPR003439">
    <property type="entry name" value="ABC_transporter-like_ATP-bd"/>
</dbReference>
<proteinExistence type="predicted"/>
<dbReference type="OrthoDB" id="9804819at2"/>
<evidence type="ECO:0000313" key="4">
    <source>
        <dbReference type="EMBL" id="EXM40820.1"/>
    </source>
</evidence>
<dbReference type="Gene3D" id="3.40.50.300">
    <property type="entry name" value="P-loop containing nucleotide triphosphate hydrolases"/>
    <property type="match status" value="1"/>
</dbReference>
<dbReference type="EMBL" id="JEOB01000001">
    <property type="protein sequence ID" value="EXM40820.1"/>
    <property type="molecule type" value="Genomic_DNA"/>
</dbReference>
<dbReference type="InterPro" id="IPR027417">
    <property type="entry name" value="P-loop_NTPase"/>
</dbReference>
<dbReference type="PROSITE" id="PS50893">
    <property type="entry name" value="ABC_TRANSPORTER_2"/>
    <property type="match status" value="1"/>
</dbReference>
<keyword evidence="5" id="KW-1185">Reference proteome</keyword>
<evidence type="ECO:0000256" key="1">
    <source>
        <dbReference type="ARBA" id="ARBA00022741"/>
    </source>
</evidence>
<dbReference type="CDD" id="cd03230">
    <property type="entry name" value="ABC_DR_subfamily_A"/>
    <property type="match status" value="1"/>
</dbReference>
<evidence type="ECO:0000256" key="2">
    <source>
        <dbReference type="ARBA" id="ARBA00022840"/>
    </source>
</evidence>
<reference evidence="4 5" key="1">
    <citation type="submission" date="2013-06" db="EMBL/GenBank/DDBJ databases">
        <title>Rumen cellulosomics: divergent fiber-degrading strategies revealed by comparative genome-wide analysis of six Ruminococcal strains.</title>
        <authorList>
            <person name="Dassa B."/>
            <person name="Borovok I."/>
            <person name="Lamed R."/>
            <person name="Flint H."/>
            <person name="Yeoman C.J."/>
            <person name="White B."/>
            <person name="Bayer E.A."/>
        </authorList>
    </citation>
    <scope>NUCLEOTIDE SEQUENCE [LARGE SCALE GENOMIC DNA]</scope>
    <source>
        <strain evidence="4 5">SY3</strain>
    </source>
</reference>
<gene>
    <name evidence="4" type="ORF">RASY3_03775</name>
</gene>
<organism evidence="4 5">
    <name type="scientific">Ruminococcus albus SY3</name>
    <dbReference type="NCBI Taxonomy" id="1341156"/>
    <lineage>
        <taxon>Bacteria</taxon>
        <taxon>Bacillati</taxon>
        <taxon>Bacillota</taxon>
        <taxon>Clostridia</taxon>
        <taxon>Eubacteriales</taxon>
        <taxon>Oscillospiraceae</taxon>
        <taxon>Ruminococcus</taxon>
    </lineage>
</organism>
<keyword evidence="2 4" id="KW-0067">ATP-binding</keyword>
<dbReference type="AlphaFoldDB" id="A0A011WUX3"/>
<keyword evidence="1" id="KW-0547">Nucleotide-binding</keyword>
<accession>A0A011WUX3</accession>
<dbReference type="GO" id="GO:0016887">
    <property type="term" value="F:ATP hydrolysis activity"/>
    <property type="evidence" value="ECO:0007669"/>
    <property type="project" value="InterPro"/>
</dbReference>
<dbReference type="RefSeq" id="WP_037285173.1">
    <property type="nucleotide sequence ID" value="NZ_JEOB01000001.1"/>
</dbReference>
<evidence type="ECO:0000259" key="3">
    <source>
        <dbReference type="PROSITE" id="PS50893"/>
    </source>
</evidence>
<evidence type="ECO:0000313" key="5">
    <source>
        <dbReference type="Proteomes" id="UP000021369"/>
    </source>
</evidence>
<dbReference type="SMART" id="SM00382">
    <property type="entry name" value="AAA"/>
    <property type="match status" value="1"/>
</dbReference>